<dbReference type="Proteomes" id="UP000196475">
    <property type="component" value="Unassembled WGS sequence"/>
</dbReference>
<evidence type="ECO:0000259" key="6">
    <source>
        <dbReference type="PROSITE" id="PS50977"/>
    </source>
</evidence>
<dbReference type="InterPro" id="IPR001647">
    <property type="entry name" value="HTH_TetR"/>
</dbReference>
<dbReference type="InterPro" id="IPR023772">
    <property type="entry name" value="DNA-bd_HTH_TetR-type_CS"/>
</dbReference>
<dbReference type="GO" id="GO:0003677">
    <property type="term" value="F:DNA binding"/>
    <property type="evidence" value="ECO:0007669"/>
    <property type="project" value="UniProtKB-UniRule"/>
</dbReference>
<dbReference type="SUPFAM" id="SSF48498">
    <property type="entry name" value="Tetracyclin repressor-like, C-terminal domain"/>
    <property type="match status" value="1"/>
</dbReference>
<evidence type="ECO:0000256" key="5">
    <source>
        <dbReference type="PROSITE-ProRule" id="PRU00335"/>
    </source>
</evidence>
<evidence type="ECO:0000313" key="7">
    <source>
        <dbReference type="EMBL" id="OUM84694.1"/>
    </source>
</evidence>
<evidence type="ECO:0000256" key="4">
    <source>
        <dbReference type="ARBA" id="ARBA00023163"/>
    </source>
</evidence>
<evidence type="ECO:0000256" key="1">
    <source>
        <dbReference type="ARBA" id="ARBA00022491"/>
    </source>
</evidence>
<comment type="caution">
    <text evidence="7">The sequence shown here is derived from an EMBL/GenBank/DDBJ whole genome shotgun (WGS) entry which is preliminary data.</text>
</comment>
<dbReference type="PROSITE" id="PS01081">
    <property type="entry name" value="HTH_TETR_1"/>
    <property type="match status" value="1"/>
</dbReference>
<evidence type="ECO:0000256" key="2">
    <source>
        <dbReference type="ARBA" id="ARBA00023015"/>
    </source>
</evidence>
<dbReference type="InterPro" id="IPR036271">
    <property type="entry name" value="Tet_transcr_reg_TetR-rel_C_sf"/>
</dbReference>
<dbReference type="PANTHER" id="PTHR43479:SF11">
    <property type="entry name" value="ACREF_ENVCD OPERON REPRESSOR-RELATED"/>
    <property type="match status" value="1"/>
</dbReference>
<evidence type="ECO:0000313" key="8">
    <source>
        <dbReference type="Proteomes" id="UP000196475"/>
    </source>
</evidence>
<dbReference type="Pfam" id="PF13977">
    <property type="entry name" value="TetR_C_6"/>
    <property type="match status" value="1"/>
</dbReference>
<dbReference type="InterPro" id="IPR050624">
    <property type="entry name" value="HTH-type_Tx_Regulator"/>
</dbReference>
<dbReference type="InterPro" id="IPR009057">
    <property type="entry name" value="Homeodomain-like_sf"/>
</dbReference>
<proteinExistence type="predicted"/>
<organism evidence="7 8">
    <name type="scientific">Bacillus thermozeamaize</name>
    <dbReference type="NCBI Taxonomy" id="230954"/>
    <lineage>
        <taxon>Bacteria</taxon>
        <taxon>Bacillati</taxon>
        <taxon>Bacillota</taxon>
        <taxon>Bacilli</taxon>
        <taxon>Bacillales</taxon>
        <taxon>Bacillaceae</taxon>
        <taxon>Bacillus</taxon>
    </lineage>
</organism>
<reference evidence="8" key="1">
    <citation type="submission" date="2016-06" db="EMBL/GenBank/DDBJ databases">
        <authorList>
            <person name="Nascimento L."/>
            <person name="Pereira R.V."/>
            <person name="Martins L.F."/>
            <person name="Quaggio R.B."/>
            <person name="Silva A.M."/>
            <person name="Setubal J.C."/>
        </authorList>
    </citation>
    <scope>NUCLEOTIDE SEQUENCE [LARGE SCALE GENOMIC DNA]</scope>
</reference>
<feature type="domain" description="HTH tetR-type" evidence="6">
    <location>
        <begin position="8"/>
        <end position="68"/>
    </location>
</feature>
<dbReference type="AlphaFoldDB" id="A0A1Y3PBX8"/>
<protein>
    <submittedName>
        <fullName evidence="7">Transcriptional regulator</fullName>
    </submittedName>
</protein>
<dbReference type="InterPro" id="IPR039538">
    <property type="entry name" value="BetI_C"/>
</dbReference>
<dbReference type="PROSITE" id="PS50977">
    <property type="entry name" value="HTH_TETR_2"/>
    <property type="match status" value="1"/>
</dbReference>
<dbReference type="SUPFAM" id="SSF46689">
    <property type="entry name" value="Homeodomain-like"/>
    <property type="match status" value="1"/>
</dbReference>
<sequence length="204" mass="23358">MAKSDTKEWRQEQVIEATSRCIVEKGLADMSMKDIAREANVSTGIIYHYFKNKEDLLLQVIKRAFQKSHEQVMETVETLSSPVEKLERHLENILAVPKENPDFFVVLLNYLGEAKHHPELQAIVAKFFRNLRFYVEQYLQEGVEQGLFAPEQVRHLPALLYSVGLGLGVMWMMDPESVDANGAGKLFLQWMLEHLGVGRTEPDA</sequence>
<feature type="DNA-binding region" description="H-T-H motif" evidence="5">
    <location>
        <begin position="31"/>
        <end position="50"/>
    </location>
</feature>
<gene>
    <name evidence="7" type="ORF">BAA01_06065</name>
</gene>
<name>A0A1Y3PBX8_9BACI</name>
<dbReference type="PANTHER" id="PTHR43479">
    <property type="entry name" value="ACREF/ENVCD OPERON REPRESSOR-RELATED"/>
    <property type="match status" value="1"/>
</dbReference>
<keyword evidence="4" id="KW-0804">Transcription</keyword>
<dbReference type="PRINTS" id="PR00455">
    <property type="entry name" value="HTHTETR"/>
</dbReference>
<dbReference type="Gene3D" id="1.10.357.10">
    <property type="entry name" value="Tetracycline Repressor, domain 2"/>
    <property type="match status" value="1"/>
</dbReference>
<keyword evidence="1" id="KW-0678">Repressor</keyword>
<accession>A0A1Y3PBX8</accession>
<dbReference type="Pfam" id="PF00440">
    <property type="entry name" value="TetR_N"/>
    <property type="match status" value="1"/>
</dbReference>
<keyword evidence="2" id="KW-0805">Transcription regulation</keyword>
<keyword evidence="3 5" id="KW-0238">DNA-binding</keyword>
<evidence type="ECO:0000256" key="3">
    <source>
        <dbReference type="ARBA" id="ARBA00023125"/>
    </source>
</evidence>
<dbReference type="EMBL" id="LZRT01000121">
    <property type="protein sequence ID" value="OUM84694.1"/>
    <property type="molecule type" value="Genomic_DNA"/>
</dbReference>